<dbReference type="PANTHER" id="PTHR31300">
    <property type="entry name" value="LIPASE"/>
    <property type="match status" value="1"/>
</dbReference>
<dbReference type="InterPro" id="IPR006873">
    <property type="entry name" value="DUF620"/>
</dbReference>
<proteinExistence type="predicted"/>
<keyword evidence="2" id="KW-1185">Reference proteome</keyword>
<dbReference type="AlphaFoldDB" id="A0A9Q0PFI0"/>
<dbReference type="Proteomes" id="UP001151532">
    <property type="component" value="Chromosome 2"/>
</dbReference>
<dbReference type="PANTHER" id="PTHR31300:SF25">
    <property type="entry name" value="DUF620 FAMILY PROTEIN (DUF620)"/>
    <property type="match status" value="1"/>
</dbReference>
<dbReference type="OrthoDB" id="1065010at2759"/>
<reference evidence="1" key="2">
    <citation type="journal article" date="2023" name="Int. J. Mol. Sci.">
        <title>De Novo Assembly and Annotation of 11 Diverse Shrub Willow (Salix) Genomes Reveals Novel Gene Organization in Sex-Linked Regions.</title>
        <authorList>
            <person name="Hyden B."/>
            <person name="Feng K."/>
            <person name="Yates T.B."/>
            <person name="Jawdy S."/>
            <person name="Cereghino C."/>
            <person name="Smart L.B."/>
            <person name="Muchero W."/>
        </authorList>
    </citation>
    <scope>NUCLEOTIDE SEQUENCE</scope>
    <source>
        <tissue evidence="1">Shoot tip</tissue>
    </source>
</reference>
<organism evidence="1 2">
    <name type="scientific">Salix purpurea</name>
    <name type="common">Purple osier willow</name>
    <dbReference type="NCBI Taxonomy" id="77065"/>
    <lineage>
        <taxon>Eukaryota</taxon>
        <taxon>Viridiplantae</taxon>
        <taxon>Streptophyta</taxon>
        <taxon>Embryophyta</taxon>
        <taxon>Tracheophyta</taxon>
        <taxon>Spermatophyta</taxon>
        <taxon>Magnoliopsida</taxon>
        <taxon>eudicotyledons</taxon>
        <taxon>Gunneridae</taxon>
        <taxon>Pentapetalae</taxon>
        <taxon>rosids</taxon>
        <taxon>fabids</taxon>
        <taxon>Malpighiales</taxon>
        <taxon>Salicaceae</taxon>
        <taxon>Saliceae</taxon>
        <taxon>Salix</taxon>
    </lineage>
</organism>
<evidence type="ECO:0000313" key="2">
    <source>
        <dbReference type="Proteomes" id="UP001151532"/>
    </source>
</evidence>
<sequence length="347" mass="38637">MRKLCSNYDREYALDTVLEVPIPEEMFTKMGNSSASRWQNMRALMRAQVAADKSTHLQSKSDNEFITLLKLVGSPLIPFQVHPDQPLTRPLKDCTIEASTAKYIVQQYIAAIGGSLALNSVESMYAVGQVKMAASEMHQGDDSVHPGGKSEVGGFVPWQKDPDLWYLELVVSGYKVSAGSDGKVAWNQSSKTLAAVLPEAVCVTDKAVNNEDCFVLKLETDSNTLKAQSSSNKEIVHHTIWGYFSQRTGLLVKFEDTKLVKMKPIKGNDNVFWETSMESVIYIEGINIAHSGKTTATLYRYGASHNHKRKIEETWMIEEVDFNICGLSMDCFLPPADLKREQEGGEL</sequence>
<accession>A0A9Q0PFI0</accession>
<evidence type="ECO:0000313" key="1">
    <source>
        <dbReference type="EMBL" id="KAJ6687267.1"/>
    </source>
</evidence>
<gene>
    <name evidence="1" type="ORF">OIU79_016892</name>
</gene>
<name>A0A9Q0PFI0_SALPP</name>
<dbReference type="Pfam" id="PF04788">
    <property type="entry name" value="DUF620"/>
    <property type="match status" value="1"/>
</dbReference>
<comment type="caution">
    <text evidence="1">The sequence shown here is derived from an EMBL/GenBank/DDBJ whole genome shotgun (WGS) entry which is preliminary data.</text>
</comment>
<reference evidence="1" key="1">
    <citation type="submission" date="2022-11" db="EMBL/GenBank/DDBJ databases">
        <authorList>
            <person name="Hyden B.L."/>
            <person name="Feng K."/>
            <person name="Yates T."/>
            <person name="Jawdy S."/>
            <person name="Smart L.B."/>
            <person name="Muchero W."/>
        </authorList>
    </citation>
    <scope>NUCLEOTIDE SEQUENCE</scope>
    <source>
        <tissue evidence="1">Shoot tip</tissue>
    </source>
</reference>
<dbReference type="EMBL" id="JAPFFK010000019">
    <property type="protein sequence ID" value="KAJ6687267.1"/>
    <property type="molecule type" value="Genomic_DNA"/>
</dbReference>
<protein>
    <submittedName>
        <fullName evidence="1">LIPASE</fullName>
    </submittedName>
</protein>